<dbReference type="CDD" id="cd16702">
    <property type="entry name" value="RING_CH-C4HC3_MARCH6"/>
    <property type="match status" value="1"/>
</dbReference>
<evidence type="ECO:0000256" key="4">
    <source>
        <dbReference type="ARBA" id="ARBA00012483"/>
    </source>
</evidence>
<feature type="compositionally biased region" description="Basic and acidic residues" evidence="13">
    <location>
        <begin position="580"/>
        <end position="593"/>
    </location>
</feature>
<evidence type="ECO:0000256" key="8">
    <source>
        <dbReference type="ARBA" id="ARBA00022771"/>
    </source>
</evidence>
<keyword evidence="17" id="KW-1185">Reference proteome</keyword>
<evidence type="ECO:0000256" key="13">
    <source>
        <dbReference type="SAM" id="MobiDB-lite"/>
    </source>
</evidence>
<evidence type="ECO:0000256" key="5">
    <source>
        <dbReference type="ARBA" id="ARBA00022679"/>
    </source>
</evidence>
<comment type="catalytic activity">
    <reaction evidence="1">
        <text>S-ubiquitinyl-[E2 ubiquitin-conjugating enzyme]-L-cysteine + [acceptor protein]-L-lysine = [E2 ubiquitin-conjugating enzyme]-L-cysteine + N(6)-ubiquitinyl-[acceptor protein]-L-lysine.</text>
        <dbReference type="EC" id="2.3.2.27"/>
    </reaction>
</comment>
<sequence>MQEAEEQDTCRICSAPGEPGQPLFYPCKCSGTIRYIHQDCLTTWLSHSKKKTCDVCKHPYSFTKVYAPNMPTTLPPFLVVRRLAQQMLLAILFGLRAIMITIVWLALLPWITIWTWRLYFTLGEFTAWWISGREQQLDSLQDPLMATPGNATVPFWRSGTIIHRLTTRPFWQSLSADIFAGQIIASLIVLTFVAVFLLREWISQNARPGVFEEDEIGGPALGDPPVLEPLPAVQAPIEPNRRFNAGQPLIPLEREDGRRQARAVRPRRGIVQDAQFDRLPRRLENIERARPIRNLAVPVRQFPNMEPQPAPPPPAPENTGASAAIRKGKGREVEDDDEVDDEGLAGLRRRTRRRLDSEDRNRDTQEGVQPGSASSKQPLAASSSSTAVQPTTFEFTFRAPRSAHGNAYDNQDVQTESSPLPATHPLADEPGDALYENTLAPPELAPLWKHVVHPPTPPRSFHISSSISEPDEQPPSHSSPHDQGGSTFRRPPMPSSTVMAEDEESKLQPTSPFGIVPSPGLATYAAPEELEAGSSSAAAGSLNGNPQAVHETEDELNFYFPERRPAVANDEELAPLLAERIPEPNELNGRREPSEDEEDEGEAEAGEDVRDGDPWDLDHDDDDDDDDELVNLNLNGVNRPGIQAQQVQLQEAVEQLNEGGDDLEGGVEDDMEGALEAIGLRGPIFGVVQNAFLMILVLATAIGFGIGLPFTLGKTAALLSLDPPRALHILHLPIRAMRVITDPVVDIATFILSRSILPVFYVTLELLLRSALFSVDKLAGSPAAAVAAELPSLLASRASQFSGKLLEWLRSPPEEPSPSLPSYIDKFFESESMIARFLEPYFARFGREMRLITEQAQGSWVQLTLGHGTQERTFAIGLGYVVVALSLALYLSVFTAGNARNTGRVVRNAVRQQLLVVKVAMFIIIELVIFPLGCGIMLDACTIWVFPEASIESRLAFFTQAPLTAMFYHWVAGTMFMYQFAILLAGCRSIMRPGAMWFIKDPQDQNFHPIRDILDRPTLTQFRKLLISAFMYSMVVACGVGSLAILLFVGSKSIFPIRWKTREPLSDVPIDLLFLQIVLPYTLRYLRPRKALHKASVHVWRFLASSLRLTSYMFGERHSSQEKTMQHRSWAAFFRRSNKDMEEMTIVKDGTFRRVPASDNIALPRDMRATAEVLENGQPVNDAARDLINMQNIEAARAKRDIRADYIVVYFPPQFRARVLTFIAAIWTIVAVVTAMCIALPVQIGRRFFALFSPSELHDGYSFLAGFYLLWACYAIAHAADWMNKRRLRLSTNNSRPDFVVFFLKRSFLWLSKITYMVVFLGVIVPTLLGLVVDLYIILPIRLTHNPDMLPKIRMVDMWSLGIVYGKIAIRLRRRVQFPERISQGLQTLLSNGWSNPDPRHATKQLIVPLIAGLLGMLVIPAGLVYLVREIFHLHLNTKFLFVHAYPGIFAAAGLVRMCASAMGMVVLWSQAIRDKEFLVEMRLQNHEPNKVEVKNNVLSATEGTLEQRVL</sequence>
<feature type="transmembrane region" description="Helical" evidence="14">
    <location>
        <begin position="1261"/>
        <end position="1280"/>
    </location>
</feature>
<dbReference type="FunFam" id="3.30.40.10:FF:000287">
    <property type="entry name" value="RING finger membrane protein"/>
    <property type="match status" value="1"/>
</dbReference>
<dbReference type="InterPro" id="IPR011016">
    <property type="entry name" value="Znf_RING-CH"/>
</dbReference>
<feature type="transmembrane region" description="Helical" evidence="14">
    <location>
        <begin position="1068"/>
        <end position="1086"/>
    </location>
</feature>
<keyword evidence="12 14" id="KW-0472">Membrane</keyword>
<keyword evidence="10" id="KW-0862">Zinc</keyword>
<evidence type="ECO:0000256" key="12">
    <source>
        <dbReference type="ARBA" id="ARBA00023136"/>
    </source>
</evidence>
<dbReference type="SUPFAM" id="SSF57850">
    <property type="entry name" value="RING/U-box"/>
    <property type="match status" value="1"/>
</dbReference>
<dbReference type="EMBL" id="KN822070">
    <property type="protein sequence ID" value="KIM59704.1"/>
    <property type="molecule type" value="Genomic_DNA"/>
</dbReference>
<dbReference type="InterPro" id="IPR056521">
    <property type="entry name" value="MARCHF6-like_C"/>
</dbReference>
<dbReference type="STRING" id="1036808.A0A0C3DU42"/>
<dbReference type="SMART" id="SM00744">
    <property type="entry name" value="RINGv"/>
    <property type="match status" value="1"/>
</dbReference>
<feature type="transmembrane region" description="Helical" evidence="14">
    <location>
        <begin position="1219"/>
        <end position="1241"/>
    </location>
</feature>
<feature type="compositionally biased region" description="Low complexity" evidence="13">
    <location>
        <begin position="532"/>
        <end position="546"/>
    </location>
</feature>
<dbReference type="InParanoid" id="A0A0C3DU42"/>
<evidence type="ECO:0000256" key="14">
    <source>
        <dbReference type="SAM" id="Phobius"/>
    </source>
</evidence>
<feature type="compositionally biased region" description="Acidic residues" evidence="13">
    <location>
        <begin position="333"/>
        <end position="343"/>
    </location>
</feature>
<dbReference type="Proteomes" id="UP000053989">
    <property type="component" value="Unassembled WGS sequence"/>
</dbReference>
<dbReference type="GO" id="GO:0036503">
    <property type="term" value="P:ERAD pathway"/>
    <property type="evidence" value="ECO:0007669"/>
    <property type="project" value="TreeGrafter"/>
</dbReference>
<evidence type="ECO:0000256" key="2">
    <source>
        <dbReference type="ARBA" id="ARBA00004141"/>
    </source>
</evidence>
<evidence type="ECO:0000256" key="10">
    <source>
        <dbReference type="ARBA" id="ARBA00022833"/>
    </source>
</evidence>
<evidence type="ECO:0000256" key="9">
    <source>
        <dbReference type="ARBA" id="ARBA00022786"/>
    </source>
</evidence>
<keyword evidence="8" id="KW-0863">Zinc-finger</keyword>
<reference evidence="16 17" key="1">
    <citation type="submission" date="2014-04" db="EMBL/GenBank/DDBJ databases">
        <authorList>
            <consortium name="DOE Joint Genome Institute"/>
            <person name="Kuo A."/>
            <person name="Kohler A."/>
            <person name="Nagy L.G."/>
            <person name="Floudas D."/>
            <person name="Copeland A."/>
            <person name="Barry K.W."/>
            <person name="Cichocki N."/>
            <person name="Veneault-Fourrey C."/>
            <person name="LaButti K."/>
            <person name="Lindquist E.A."/>
            <person name="Lipzen A."/>
            <person name="Lundell T."/>
            <person name="Morin E."/>
            <person name="Murat C."/>
            <person name="Sun H."/>
            <person name="Tunlid A."/>
            <person name="Henrissat B."/>
            <person name="Grigoriev I.V."/>
            <person name="Hibbett D.S."/>
            <person name="Martin F."/>
            <person name="Nordberg H.P."/>
            <person name="Cantor M.N."/>
            <person name="Hua S.X."/>
        </authorList>
    </citation>
    <scope>NUCLEOTIDE SEQUENCE [LARGE SCALE GENOMIC DNA]</scope>
    <source>
        <strain evidence="16 17">Foug A</strain>
    </source>
</reference>
<dbReference type="PANTHER" id="PTHR13145">
    <property type="entry name" value="SSM4 PROTEIN"/>
    <property type="match status" value="1"/>
</dbReference>
<feature type="transmembrane region" description="Helical" evidence="14">
    <location>
        <begin position="87"/>
        <end position="111"/>
    </location>
</feature>
<keyword evidence="5" id="KW-0808">Transferase</keyword>
<dbReference type="Gene3D" id="3.30.40.10">
    <property type="entry name" value="Zinc/RING finger domain, C3HC4 (zinc finger)"/>
    <property type="match status" value="1"/>
</dbReference>
<dbReference type="InterPro" id="IPR013083">
    <property type="entry name" value="Znf_RING/FYVE/PHD"/>
</dbReference>
<name>A0A0C3DU42_9AGAM</name>
<feature type="compositionally biased region" description="Polar residues" evidence="13">
    <location>
        <begin position="408"/>
        <end position="420"/>
    </location>
</feature>
<feature type="compositionally biased region" description="Pro residues" evidence="13">
    <location>
        <begin position="306"/>
        <end position="316"/>
    </location>
</feature>
<organism evidence="16 17">
    <name type="scientific">Scleroderma citrinum Foug A</name>
    <dbReference type="NCBI Taxonomy" id="1036808"/>
    <lineage>
        <taxon>Eukaryota</taxon>
        <taxon>Fungi</taxon>
        <taxon>Dikarya</taxon>
        <taxon>Basidiomycota</taxon>
        <taxon>Agaricomycotina</taxon>
        <taxon>Agaricomycetes</taxon>
        <taxon>Agaricomycetidae</taxon>
        <taxon>Boletales</taxon>
        <taxon>Sclerodermatineae</taxon>
        <taxon>Sclerodermataceae</taxon>
        <taxon>Scleroderma</taxon>
    </lineage>
</organism>
<evidence type="ECO:0000256" key="1">
    <source>
        <dbReference type="ARBA" id="ARBA00000900"/>
    </source>
</evidence>
<feature type="transmembrane region" description="Helical" evidence="14">
    <location>
        <begin position="874"/>
        <end position="894"/>
    </location>
</feature>
<evidence type="ECO:0000259" key="15">
    <source>
        <dbReference type="PROSITE" id="PS51292"/>
    </source>
</evidence>
<dbReference type="OrthoDB" id="264354at2759"/>
<evidence type="ECO:0000256" key="11">
    <source>
        <dbReference type="ARBA" id="ARBA00022989"/>
    </source>
</evidence>
<reference evidence="17" key="2">
    <citation type="submission" date="2015-01" db="EMBL/GenBank/DDBJ databases">
        <title>Evolutionary Origins and Diversification of the Mycorrhizal Mutualists.</title>
        <authorList>
            <consortium name="DOE Joint Genome Institute"/>
            <consortium name="Mycorrhizal Genomics Consortium"/>
            <person name="Kohler A."/>
            <person name="Kuo A."/>
            <person name="Nagy L.G."/>
            <person name="Floudas D."/>
            <person name="Copeland A."/>
            <person name="Barry K.W."/>
            <person name="Cichocki N."/>
            <person name="Veneault-Fourrey C."/>
            <person name="LaButti K."/>
            <person name="Lindquist E.A."/>
            <person name="Lipzen A."/>
            <person name="Lundell T."/>
            <person name="Morin E."/>
            <person name="Murat C."/>
            <person name="Riley R."/>
            <person name="Ohm R."/>
            <person name="Sun H."/>
            <person name="Tunlid A."/>
            <person name="Henrissat B."/>
            <person name="Grigoriev I.V."/>
            <person name="Hibbett D.S."/>
            <person name="Martin F."/>
        </authorList>
    </citation>
    <scope>NUCLEOTIDE SEQUENCE [LARGE SCALE GENOMIC DNA]</scope>
    <source>
        <strain evidence="17">Foug A</strain>
    </source>
</reference>
<dbReference type="GO" id="GO:0008270">
    <property type="term" value="F:zinc ion binding"/>
    <property type="evidence" value="ECO:0007669"/>
    <property type="project" value="UniProtKB-KW"/>
</dbReference>
<dbReference type="FunCoup" id="A0A0C3DU42">
    <property type="interactions" value="538"/>
</dbReference>
<feature type="transmembrane region" description="Helical" evidence="14">
    <location>
        <begin position="178"/>
        <end position="198"/>
    </location>
</feature>
<dbReference type="Pfam" id="PF23113">
    <property type="entry name" value="MARCHF6_C"/>
    <property type="match status" value="1"/>
</dbReference>
<feature type="compositionally biased region" description="Acidic residues" evidence="13">
    <location>
        <begin position="594"/>
        <end position="606"/>
    </location>
</feature>
<evidence type="ECO:0000256" key="7">
    <source>
        <dbReference type="ARBA" id="ARBA00022723"/>
    </source>
</evidence>
<feature type="transmembrane region" description="Helical" evidence="14">
    <location>
        <begin position="691"/>
        <end position="712"/>
    </location>
</feature>
<dbReference type="GO" id="GO:0061630">
    <property type="term" value="F:ubiquitin protein ligase activity"/>
    <property type="evidence" value="ECO:0007669"/>
    <property type="project" value="UniProtKB-EC"/>
</dbReference>
<dbReference type="GO" id="GO:0005789">
    <property type="term" value="C:endoplasmic reticulum membrane"/>
    <property type="evidence" value="ECO:0007669"/>
    <property type="project" value="TreeGrafter"/>
</dbReference>
<dbReference type="PROSITE" id="PS51292">
    <property type="entry name" value="ZF_RING_CH"/>
    <property type="match status" value="1"/>
</dbReference>
<feature type="transmembrane region" description="Helical" evidence="14">
    <location>
        <begin position="915"/>
        <end position="946"/>
    </location>
</feature>
<feature type="domain" description="RING-CH-type" evidence="15">
    <location>
        <begin position="2"/>
        <end position="63"/>
    </location>
</feature>
<feature type="transmembrane region" description="Helical" evidence="14">
    <location>
        <begin position="1025"/>
        <end position="1048"/>
    </location>
</feature>
<feature type="compositionally biased region" description="Low complexity" evidence="13">
    <location>
        <begin position="372"/>
        <end position="385"/>
    </location>
</feature>
<gene>
    <name evidence="16" type="ORF">SCLCIDRAFT_1217477</name>
</gene>
<dbReference type="PANTHER" id="PTHR13145:SF0">
    <property type="entry name" value="E3 UBIQUITIN-PROTEIN LIGASE MARCHF6"/>
    <property type="match status" value="1"/>
</dbReference>
<evidence type="ECO:0000313" key="16">
    <source>
        <dbReference type="EMBL" id="KIM59704.1"/>
    </source>
</evidence>
<feature type="compositionally biased region" description="Acidic residues" evidence="13">
    <location>
        <begin position="618"/>
        <end position="627"/>
    </location>
</feature>
<dbReference type="Pfam" id="PF12906">
    <property type="entry name" value="RINGv"/>
    <property type="match status" value="1"/>
</dbReference>
<feature type="compositionally biased region" description="Basic and acidic residues" evidence="13">
    <location>
        <begin position="354"/>
        <end position="365"/>
    </location>
</feature>
<comment type="pathway">
    <text evidence="3">Protein modification; protein ubiquitination.</text>
</comment>
<keyword evidence="6 14" id="KW-0812">Transmembrane</keyword>
<dbReference type="HOGENOM" id="CLU_001266_1_0_1"/>
<protein>
    <recommendedName>
        <fullName evidence="4">RING-type E3 ubiquitin transferase</fullName>
        <ecNumber evidence="4">2.3.2.27</ecNumber>
    </recommendedName>
</protein>
<evidence type="ECO:0000256" key="6">
    <source>
        <dbReference type="ARBA" id="ARBA00022692"/>
    </source>
</evidence>
<evidence type="ECO:0000256" key="3">
    <source>
        <dbReference type="ARBA" id="ARBA00004906"/>
    </source>
</evidence>
<feature type="compositionally biased region" description="Basic and acidic residues" evidence="13">
    <location>
        <begin position="607"/>
        <end position="617"/>
    </location>
</feature>
<keyword evidence="7" id="KW-0479">Metal-binding</keyword>
<feature type="region of interest" description="Disordered" evidence="13">
    <location>
        <begin position="297"/>
        <end position="627"/>
    </location>
</feature>
<keyword evidence="9" id="KW-0833">Ubl conjugation pathway</keyword>
<comment type="subcellular location">
    <subcellularLocation>
        <location evidence="2">Membrane</location>
        <topology evidence="2">Multi-pass membrane protein</topology>
    </subcellularLocation>
</comment>
<evidence type="ECO:0000313" key="17">
    <source>
        <dbReference type="Proteomes" id="UP000053989"/>
    </source>
</evidence>
<accession>A0A0C3DU42</accession>
<proteinExistence type="predicted"/>
<feature type="transmembrane region" description="Helical" evidence="14">
    <location>
        <begin position="1406"/>
        <end position="1428"/>
    </location>
</feature>
<keyword evidence="11 14" id="KW-1133">Transmembrane helix</keyword>
<feature type="transmembrane region" description="Helical" evidence="14">
    <location>
        <begin position="966"/>
        <end position="987"/>
    </location>
</feature>
<feature type="transmembrane region" description="Helical" evidence="14">
    <location>
        <begin position="1353"/>
        <end position="1370"/>
    </location>
</feature>
<feature type="transmembrane region" description="Helical" evidence="14">
    <location>
        <begin position="1448"/>
        <end position="1469"/>
    </location>
</feature>
<dbReference type="EC" id="2.3.2.27" evidence="4"/>
<feature type="transmembrane region" description="Helical" evidence="14">
    <location>
        <begin position="1314"/>
        <end position="1341"/>
    </location>
</feature>